<evidence type="ECO:0000256" key="2">
    <source>
        <dbReference type="ARBA" id="ARBA00022670"/>
    </source>
</evidence>
<dbReference type="EMBL" id="JBHSDP010000029">
    <property type="protein sequence ID" value="MFC4333159.1"/>
    <property type="molecule type" value="Genomic_DNA"/>
</dbReference>
<keyword evidence="3" id="KW-0479">Metal-binding</keyword>
<evidence type="ECO:0000259" key="10">
    <source>
        <dbReference type="Pfam" id="PF02868"/>
    </source>
</evidence>
<dbReference type="PRINTS" id="PR00730">
    <property type="entry name" value="THERMOLYSIN"/>
</dbReference>
<dbReference type="InterPro" id="IPR050728">
    <property type="entry name" value="Zinc_Metalloprotease_M4"/>
</dbReference>
<dbReference type="InterPro" id="IPR027268">
    <property type="entry name" value="Peptidase_M4/M1_CTD_sf"/>
</dbReference>
<evidence type="ECO:0000259" key="9">
    <source>
        <dbReference type="Pfam" id="PF01447"/>
    </source>
</evidence>
<feature type="domain" description="FTP" evidence="11">
    <location>
        <begin position="71"/>
        <end position="116"/>
    </location>
</feature>
<comment type="cofactor">
    <cofactor evidence="8">
        <name>Zn(2+)</name>
        <dbReference type="ChEBI" id="CHEBI:29105"/>
    </cofactor>
</comment>
<keyword evidence="8" id="KW-0964">Secreted</keyword>
<evidence type="ECO:0000259" key="11">
    <source>
        <dbReference type="Pfam" id="PF07504"/>
    </source>
</evidence>
<evidence type="ECO:0000313" key="12">
    <source>
        <dbReference type="EMBL" id="MFC4333159.1"/>
    </source>
</evidence>
<dbReference type="Proteomes" id="UP001595824">
    <property type="component" value="Unassembled WGS sequence"/>
</dbReference>
<dbReference type="Pfam" id="PF07504">
    <property type="entry name" value="FTP"/>
    <property type="match status" value="1"/>
</dbReference>
<feature type="signal peptide" evidence="8">
    <location>
        <begin position="1"/>
        <end position="28"/>
    </location>
</feature>
<dbReference type="InterPro" id="IPR013856">
    <property type="entry name" value="Peptidase_M4_domain"/>
</dbReference>
<protein>
    <recommendedName>
        <fullName evidence="8">Neutral metalloproteinase</fullName>
        <ecNumber evidence="8">3.4.24.-</ecNumber>
    </recommendedName>
</protein>
<comment type="function">
    <text evidence="8">Extracellular zinc metalloprotease.</text>
</comment>
<keyword evidence="13" id="KW-1185">Reference proteome</keyword>
<dbReference type="InterPro" id="IPR023612">
    <property type="entry name" value="Peptidase_M4"/>
</dbReference>
<dbReference type="InterPro" id="IPR011096">
    <property type="entry name" value="FTP_domain"/>
</dbReference>
<evidence type="ECO:0000256" key="1">
    <source>
        <dbReference type="ARBA" id="ARBA00009388"/>
    </source>
</evidence>
<evidence type="ECO:0000256" key="3">
    <source>
        <dbReference type="ARBA" id="ARBA00022723"/>
    </source>
</evidence>
<feature type="domain" description="Peptidase M4" evidence="9">
    <location>
        <begin position="246"/>
        <end position="400"/>
    </location>
</feature>
<evidence type="ECO:0000256" key="4">
    <source>
        <dbReference type="ARBA" id="ARBA00022729"/>
    </source>
</evidence>
<comment type="caution">
    <text evidence="12">The sequence shown here is derived from an EMBL/GenBank/DDBJ whole genome shotgun (WGS) entry which is preliminary data.</text>
</comment>
<evidence type="ECO:0000256" key="6">
    <source>
        <dbReference type="ARBA" id="ARBA00022833"/>
    </source>
</evidence>
<dbReference type="Gene3D" id="3.10.170.10">
    <property type="match status" value="1"/>
</dbReference>
<feature type="chain" id="PRO_5045008150" description="Neutral metalloproteinase" evidence="8">
    <location>
        <begin position="29"/>
        <end position="591"/>
    </location>
</feature>
<dbReference type="RefSeq" id="WP_381744504.1">
    <property type="nucleotide sequence ID" value="NZ_JBHSDP010000029.1"/>
</dbReference>
<feature type="domain" description="Peptidase M4 C-terminal" evidence="10">
    <location>
        <begin position="419"/>
        <end position="585"/>
    </location>
</feature>
<evidence type="ECO:0000256" key="5">
    <source>
        <dbReference type="ARBA" id="ARBA00022801"/>
    </source>
</evidence>
<keyword evidence="2 8" id="KW-0645">Protease</keyword>
<dbReference type="CDD" id="cd09597">
    <property type="entry name" value="M4_TLP"/>
    <property type="match status" value="1"/>
</dbReference>
<evidence type="ECO:0000256" key="8">
    <source>
        <dbReference type="RuleBase" id="RU366073"/>
    </source>
</evidence>
<reference evidence="13" key="1">
    <citation type="journal article" date="2019" name="Int. J. Syst. Evol. Microbiol.">
        <title>The Global Catalogue of Microorganisms (GCM) 10K type strain sequencing project: providing services to taxonomists for standard genome sequencing and annotation.</title>
        <authorList>
            <consortium name="The Broad Institute Genomics Platform"/>
            <consortium name="The Broad Institute Genome Sequencing Center for Infectious Disease"/>
            <person name="Wu L."/>
            <person name="Ma J."/>
        </authorList>
    </citation>
    <scope>NUCLEOTIDE SEQUENCE [LARGE SCALE GENOMIC DNA]</scope>
    <source>
        <strain evidence="13">PCU 347</strain>
    </source>
</reference>
<keyword evidence="4 8" id="KW-0732">Signal</keyword>
<comment type="similarity">
    <text evidence="1 8">Belongs to the peptidase M4 family.</text>
</comment>
<name>A0ABV8TR23_9ACTN</name>
<organism evidence="12 13">
    <name type="scientific">Streptomyces andamanensis</name>
    <dbReference type="NCBI Taxonomy" id="1565035"/>
    <lineage>
        <taxon>Bacteria</taxon>
        <taxon>Bacillati</taxon>
        <taxon>Actinomycetota</taxon>
        <taxon>Actinomycetes</taxon>
        <taxon>Kitasatosporales</taxon>
        <taxon>Streptomycetaceae</taxon>
        <taxon>Streptomyces</taxon>
    </lineage>
</organism>
<accession>A0ABV8TR23</accession>
<keyword evidence="7 8" id="KW-0482">Metalloprotease</keyword>
<gene>
    <name evidence="12" type="ORF">ACFPC0_36450</name>
</gene>
<dbReference type="Pfam" id="PF01447">
    <property type="entry name" value="Peptidase_M4"/>
    <property type="match status" value="1"/>
</dbReference>
<comment type="subcellular location">
    <subcellularLocation>
        <location evidence="8">Secreted</location>
    </subcellularLocation>
</comment>
<keyword evidence="5 8" id="KW-0378">Hydrolase</keyword>
<dbReference type="PANTHER" id="PTHR33794">
    <property type="entry name" value="BACILLOLYSIN"/>
    <property type="match status" value="1"/>
</dbReference>
<keyword evidence="6 8" id="KW-0862">Zinc</keyword>
<proteinExistence type="inferred from homology"/>
<dbReference type="Pfam" id="PF02868">
    <property type="entry name" value="Peptidase_M4_C"/>
    <property type="match status" value="1"/>
</dbReference>
<evidence type="ECO:0000256" key="7">
    <source>
        <dbReference type="ARBA" id="ARBA00023049"/>
    </source>
</evidence>
<dbReference type="PANTHER" id="PTHR33794:SF1">
    <property type="entry name" value="BACILLOLYSIN"/>
    <property type="match status" value="1"/>
</dbReference>
<dbReference type="EC" id="3.4.24.-" evidence="8"/>
<sequence>MRSARISRTALALVAATALAATAGTAVAAPAGHTPTAAARAAGRTSATVEAARAAAFAHAAATGVGAQTRLRAVEVMADQDGKRHVRFAQLYRGVPVVGGDLVVHLGADSAYLGVTRAAGSAVSLPSTAAELTPREAEKHAAAQVRGGRPAAARLVVDHTAGASTLAYQVDVTATDGAPDAARTVLVDAATGRVLRSAPTVDGFLSPRVVARLQQRGETPHPRTAEGSALVRASGRSSGYPAPAVGKGLSLFSGTVTLDTTQTAARTYLLKDTTRGDAEIRDAGHATREDAKIFTAASPLTDSDDTWGDGTTKDNATAAVDASHGLTATFDFYKKTFGRNGIRNDGAGPQGVVHWGTRYGNAAWYDTCHCMIYGDGDGQTFTKPLVQLDVTGHELTHGVVAATAGLEPTRVDSRGNQYGEPGALNESLADIFGSATEFSTNPKTGNYLMGEQLGLDQGFLRRLDKPSLDRLEGTVDYWTQSTADAEVHAGSGVSSHAFYLLAEGSGRKTVNGVTYDSATYDGSTVQGIGRDKALRVFYQALTRYMVSTTDFHDAREATLKAAGDLYGTTSTEYAAVDRAWAAVDVTAANRP</sequence>
<evidence type="ECO:0000313" key="13">
    <source>
        <dbReference type="Proteomes" id="UP001595824"/>
    </source>
</evidence>
<dbReference type="InterPro" id="IPR001570">
    <property type="entry name" value="Peptidase_M4_C_domain"/>
</dbReference>
<dbReference type="SUPFAM" id="SSF55486">
    <property type="entry name" value="Metalloproteases ('zincins'), catalytic domain"/>
    <property type="match status" value="1"/>
</dbReference>
<dbReference type="Gene3D" id="1.10.390.10">
    <property type="entry name" value="Neutral Protease Domain 2"/>
    <property type="match status" value="1"/>
</dbReference>
<dbReference type="Gene3D" id="3.10.450.490">
    <property type="match status" value="1"/>
</dbReference>